<keyword evidence="1" id="KW-1133">Transmembrane helix</keyword>
<keyword evidence="3" id="KW-1185">Reference proteome</keyword>
<gene>
    <name evidence="2" type="ORF">C0J00_07400</name>
</gene>
<feature type="transmembrane region" description="Helical" evidence="1">
    <location>
        <begin position="123"/>
        <end position="146"/>
    </location>
</feature>
<protein>
    <submittedName>
        <fullName evidence="2">TIGR02206 family membrane protein</fullName>
    </submittedName>
</protein>
<dbReference type="OrthoDB" id="9813172at2"/>
<evidence type="ECO:0000313" key="3">
    <source>
        <dbReference type="Proteomes" id="UP000238956"/>
    </source>
</evidence>
<evidence type="ECO:0000256" key="1">
    <source>
        <dbReference type="SAM" id="Phobius"/>
    </source>
</evidence>
<keyword evidence="1" id="KW-0812">Transmembrane</keyword>
<dbReference type="KEGG" id="splr:C0J00_07400"/>
<dbReference type="Pfam" id="PF14808">
    <property type="entry name" value="TMEM164"/>
    <property type="match status" value="1"/>
</dbReference>
<feature type="transmembrane region" description="Helical" evidence="1">
    <location>
        <begin position="99"/>
        <end position="117"/>
    </location>
</feature>
<name>A0A2L0D543_9STRE</name>
<feature type="transmembrane region" description="Helical" evidence="1">
    <location>
        <begin position="20"/>
        <end position="41"/>
    </location>
</feature>
<proteinExistence type="predicted"/>
<evidence type="ECO:0000313" key="2">
    <source>
        <dbReference type="EMBL" id="AUW96953.1"/>
    </source>
</evidence>
<reference evidence="2 3" key="1">
    <citation type="submission" date="2017-12" db="EMBL/GenBank/DDBJ databases">
        <authorList>
            <person name="Hurst M.R.H."/>
        </authorList>
    </citation>
    <scope>NUCLEOTIDE SEQUENCE [LARGE SCALE GENOMIC DNA]</scope>
    <source>
        <strain evidence="2 3">TH11417</strain>
    </source>
</reference>
<dbReference type="EMBL" id="CP025536">
    <property type="protein sequence ID" value="AUW96953.1"/>
    <property type="molecule type" value="Genomic_DNA"/>
</dbReference>
<organism evidence="2 3">
    <name type="scientific">Streptococcus pluranimalium</name>
    <dbReference type="NCBI Taxonomy" id="82348"/>
    <lineage>
        <taxon>Bacteria</taxon>
        <taxon>Bacillati</taxon>
        <taxon>Bacillota</taxon>
        <taxon>Bacilli</taxon>
        <taxon>Lactobacillales</taxon>
        <taxon>Streptococcaceae</taxon>
        <taxon>Streptococcus</taxon>
    </lineage>
</organism>
<dbReference type="AlphaFoldDB" id="A0A2L0D543"/>
<sequence>MFNIMSIITGTASHAPRVTPVVYSFLMSLILLSIGMTRICYKMPAYQTFWKRVQYCQIIALYSWYLLAHFDITEALPFYHCRIATLAILFLPKGKLKAYFAYLGIVGAICALSYPVFDPYPFPHLTILSYVFGHMALLINALIYLYQNNSTTQLSFKNILQITFAMNMVIGLADLVLQANYGFLRETPVLASQNGMVNFLVVSLVIAILITLVQALMSREVERLAVRV</sequence>
<reference evidence="2 3" key="2">
    <citation type="submission" date="2018-02" db="EMBL/GenBank/DDBJ databases">
        <title>Whole genome sequencing analysis of Streptococcus pluranimalium isolated from cattle infected mastitis in China.</title>
        <authorList>
            <person name="Zhang J.-R."/>
            <person name="Hu G.-Z."/>
        </authorList>
    </citation>
    <scope>NUCLEOTIDE SEQUENCE [LARGE SCALE GENOMIC DNA]</scope>
    <source>
        <strain evidence="2 3">TH11417</strain>
    </source>
</reference>
<dbReference type="Proteomes" id="UP000238956">
    <property type="component" value="Chromosome"/>
</dbReference>
<feature type="transmembrane region" description="Helical" evidence="1">
    <location>
        <begin position="197"/>
        <end position="217"/>
    </location>
</feature>
<keyword evidence="1" id="KW-0472">Membrane</keyword>
<dbReference type="InterPro" id="IPR011737">
    <property type="entry name" value="CHP02206_TP0381"/>
</dbReference>
<dbReference type="NCBIfam" id="TIGR02206">
    <property type="entry name" value="intg_mem_TP0381"/>
    <property type="match status" value="1"/>
</dbReference>
<feature type="transmembrane region" description="Helical" evidence="1">
    <location>
        <begin position="158"/>
        <end position="177"/>
    </location>
</feature>
<accession>A0A2L0D543</accession>